<protein>
    <recommendedName>
        <fullName evidence="8">mRNA-capping enzyme subunit beta</fullName>
        <ecNumber evidence="8">3.6.1.74</ecNumber>
    </recommendedName>
    <alternativeName>
        <fullName evidence="8">mRNA 5'-phosphatase</fullName>
    </alternativeName>
    <alternativeName>
        <fullName evidence="8">mRNA 5'-triphosphate monophosphatase</fullName>
    </alternativeName>
</protein>
<reference evidence="10" key="1">
    <citation type="journal article" date="2020" name="Stud. Mycol.">
        <title>101 Dothideomycetes genomes: a test case for predicting lifestyles and emergence of pathogens.</title>
        <authorList>
            <person name="Haridas S."/>
            <person name="Albert R."/>
            <person name="Binder M."/>
            <person name="Bloem J."/>
            <person name="Labutti K."/>
            <person name="Salamov A."/>
            <person name="Andreopoulos B."/>
            <person name="Baker S."/>
            <person name="Barry K."/>
            <person name="Bills G."/>
            <person name="Bluhm B."/>
            <person name="Cannon C."/>
            <person name="Castanera R."/>
            <person name="Culley D."/>
            <person name="Daum C."/>
            <person name="Ezra D."/>
            <person name="Gonzalez J."/>
            <person name="Henrissat B."/>
            <person name="Kuo A."/>
            <person name="Liang C."/>
            <person name="Lipzen A."/>
            <person name="Lutzoni F."/>
            <person name="Magnuson J."/>
            <person name="Mondo S."/>
            <person name="Nolan M."/>
            <person name="Ohm R."/>
            <person name="Pangilinan J."/>
            <person name="Park H.-J."/>
            <person name="Ramirez L."/>
            <person name="Alfaro M."/>
            <person name="Sun H."/>
            <person name="Tritt A."/>
            <person name="Yoshinaga Y."/>
            <person name="Zwiers L.-H."/>
            <person name="Turgeon B."/>
            <person name="Goodwin S."/>
            <person name="Spatafora J."/>
            <person name="Crous P."/>
            <person name="Grigoriev I."/>
        </authorList>
    </citation>
    <scope>NUCLEOTIDE SEQUENCE</scope>
    <source>
        <strain evidence="10">CBS 121410</strain>
    </source>
</reference>
<dbReference type="GO" id="GO:0004651">
    <property type="term" value="F:polynucleotide 5'-phosphatase activity"/>
    <property type="evidence" value="ECO:0007669"/>
    <property type="project" value="UniProtKB-UniRule"/>
</dbReference>
<dbReference type="GO" id="GO:0140818">
    <property type="term" value="F:mRNA 5'-triphosphate monophosphatase activity"/>
    <property type="evidence" value="ECO:0007669"/>
    <property type="project" value="UniProtKB-EC"/>
</dbReference>
<evidence type="ECO:0000256" key="7">
    <source>
        <dbReference type="ARBA" id="ARBA00047740"/>
    </source>
</evidence>
<evidence type="ECO:0000256" key="3">
    <source>
        <dbReference type="ARBA" id="ARBA00006345"/>
    </source>
</evidence>
<comment type="subunit">
    <text evidence="8">Heterodimer. The mRNA-capping enzyme is composed of two separate chains alpha and beta, respectively a mRNA guanylyltransferase and an mRNA 5'-triphosphate monophosphatase.</text>
</comment>
<dbReference type="InterPro" id="IPR004206">
    <property type="entry name" value="mRNA_triPase_Cet1"/>
</dbReference>
<dbReference type="CDD" id="cd07470">
    <property type="entry name" value="CYTH-like_mRNA_RTPase"/>
    <property type="match status" value="1"/>
</dbReference>
<evidence type="ECO:0000313" key="10">
    <source>
        <dbReference type="EMBL" id="KAF2088799.1"/>
    </source>
</evidence>
<dbReference type="Pfam" id="PF02940">
    <property type="entry name" value="mRNA_triPase"/>
    <property type="match status" value="1"/>
</dbReference>
<dbReference type="InterPro" id="IPR040343">
    <property type="entry name" value="Cet1/Ctl1"/>
</dbReference>
<dbReference type="OrthoDB" id="272147at2759"/>
<dbReference type="PANTHER" id="PTHR28118">
    <property type="entry name" value="POLYNUCLEOTIDE 5'-TRIPHOSPHATASE-RELATED"/>
    <property type="match status" value="1"/>
</dbReference>
<dbReference type="Gene3D" id="3.20.100.10">
    <property type="entry name" value="mRNA triphosphatase Cet1-like"/>
    <property type="match status" value="1"/>
</dbReference>
<dbReference type="InterPro" id="IPR037009">
    <property type="entry name" value="mRNA_triPase_Cet1_sf"/>
</dbReference>
<comment type="cofactor">
    <cofactor evidence="1 8">
        <name>Mg(2+)</name>
        <dbReference type="ChEBI" id="CHEBI:18420"/>
    </cofactor>
</comment>
<keyword evidence="6 8" id="KW-0539">Nucleus</keyword>
<gene>
    <name evidence="10" type="ORF">K490DRAFT_7388</name>
</gene>
<name>A0A6A5YB06_9PEZI</name>
<comment type="subcellular location">
    <subcellularLocation>
        <location evidence="2 8">Nucleus</location>
    </subcellularLocation>
</comment>
<dbReference type="InterPro" id="IPR033469">
    <property type="entry name" value="CYTH-like_dom_sf"/>
</dbReference>
<proteinExistence type="inferred from homology"/>
<dbReference type="EC" id="3.6.1.74" evidence="8"/>
<comment type="catalytic activity">
    <reaction evidence="7">
        <text>a 5'-end triphospho-ribonucleoside in mRNA + H2O = a 5'-end diphospho-ribonucleoside in mRNA + phosphate + H(+)</text>
        <dbReference type="Rhea" id="RHEA:67004"/>
        <dbReference type="Rhea" id="RHEA-COMP:17164"/>
        <dbReference type="Rhea" id="RHEA-COMP:17165"/>
        <dbReference type="ChEBI" id="CHEBI:15377"/>
        <dbReference type="ChEBI" id="CHEBI:15378"/>
        <dbReference type="ChEBI" id="CHEBI:43474"/>
        <dbReference type="ChEBI" id="CHEBI:167616"/>
        <dbReference type="ChEBI" id="CHEBI:167618"/>
        <dbReference type="EC" id="3.6.1.74"/>
    </reaction>
    <physiologicalReaction direction="left-to-right" evidence="7">
        <dbReference type="Rhea" id="RHEA:67005"/>
    </physiologicalReaction>
</comment>
<evidence type="ECO:0000256" key="4">
    <source>
        <dbReference type="ARBA" id="ARBA00022664"/>
    </source>
</evidence>
<dbReference type="AlphaFoldDB" id="A0A6A5YB06"/>
<dbReference type="SUPFAM" id="SSF55154">
    <property type="entry name" value="CYTH-like phosphatases"/>
    <property type="match status" value="1"/>
</dbReference>
<feature type="non-terminal residue" evidence="10">
    <location>
        <position position="278"/>
    </location>
</feature>
<sequence>EPNFQNLEPWDDVTRQVCDFLWNHIISREDLQLARSTVKVEVEGKLGTLVDKDTNQRLELPVASQCVLTKPVEKLAFKSFMNENQHKHLNKCLNEEVAKSIHDPRRAKIQYEHLRETDSFHKLSRESIGLLPPVAISYLSGQNRNPRVRISQDSKTKQIKARIIKARVADLDIYSPREAFDCRISINVEIECPEDVGMERSEDGPRVKDRMSYKHQNCQIDLTQVSQADPNSAKTHELEVELGTDALIDQGNLAKQNVDNAYEDLVKQFVSNIRVLSR</sequence>
<dbReference type="GO" id="GO:0006370">
    <property type="term" value="P:7-methylguanosine mRNA capping"/>
    <property type="evidence" value="ECO:0007669"/>
    <property type="project" value="UniProtKB-UniRule"/>
</dbReference>
<evidence type="ECO:0000256" key="5">
    <source>
        <dbReference type="ARBA" id="ARBA00022801"/>
    </source>
</evidence>
<evidence type="ECO:0000259" key="9">
    <source>
        <dbReference type="Pfam" id="PF02940"/>
    </source>
</evidence>
<evidence type="ECO:0000256" key="6">
    <source>
        <dbReference type="ARBA" id="ARBA00023242"/>
    </source>
</evidence>
<keyword evidence="11" id="KW-1185">Reference proteome</keyword>
<keyword evidence="4 8" id="KW-0507">mRNA processing</keyword>
<evidence type="ECO:0000313" key="11">
    <source>
        <dbReference type="Proteomes" id="UP000799776"/>
    </source>
</evidence>
<dbReference type="GO" id="GO:0031533">
    <property type="term" value="C:mRNA capping enzyme complex"/>
    <property type="evidence" value="ECO:0007669"/>
    <property type="project" value="UniProtKB-UniRule"/>
</dbReference>
<comment type="function">
    <text evidence="8">First step of mRNA capping. Converts the 5'-triphosphate end of a nascent mRNA chain into a diphosphate end.</text>
</comment>
<keyword evidence="8" id="KW-0506">mRNA capping</keyword>
<keyword evidence="5 8" id="KW-0378">Hydrolase</keyword>
<organism evidence="10 11">
    <name type="scientific">Saccharata proteae CBS 121410</name>
    <dbReference type="NCBI Taxonomy" id="1314787"/>
    <lineage>
        <taxon>Eukaryota</taxon>
        <taxon>Fungi</taxon>
        <taxon>Dikarya</taxon>
        <taxon>Ascomycota</taxon>
        <taxon>Pezizomycotina</taxon>
        <taxon>Dothideomycetes</taxon>
        <taxon>Dothideomycetes incertae sedis</taxon>
        <taxon>Botryosphaeriales</taxon>
        <taxon>Saccharataceae</taxon>
        <taxon>Saccharata</taxon>
    </lineage>
</organism>
<evidence type="ECO:0000256" key="8">
    <source>
        <dbReference type="RuleBase" id="RU367053"/>
    </source>
</evidence>
<evidence type="ECO:0000256" key="1">
    <source>
        <dbReference type="ARBA" id="ARBA00001946"/>
    </source>
</evidence>
<dbReference type="Proteomes" id="UP000799776">
    <property type="component" value="Unassembled WGS sequence"/>
</dbReference>
<evidence type="ECO:0000256" key="2">
    <source>
        <dbReference type="ARBA" id="ARBA00004123"/>
    </source>
</evidence>
<feature type="domain" description="mRNA triphosphatase Cet1-like" evidence="9">
    <location>
        <begin position="11"/>
        <end position="242"/>
    </location>
</feature>
<comment type="similarity">
    <text evidence="3 8">Belongs to the fungal TPase family.</text>
</comment>
<feature type="non-terminal residue" evidence="10">
    <location>
        <position position="1"/>
    </location>
</feature>
<accession>A0A6A5YB06</accession>
<dbReference type="PANTHER" id="PTHR28118:SF1">
    <property type="entry name" value="POLYNUCLEOTIDE 5'-TRIPHOSPHATASE CTL1-RELATED"/>
    <property type="match status" value="1"/>
</dbReference>
<dbReference type="EMBL" id="ML978715">
    <property type="protein sequence ID" value="KAF2088799.1"/>
    <property type="molecule type" value="Genomic_DNA"/>
</dbReference>